<name>A0ABM9TIS4_9GAMM</name>
<dbReference type="EMBL" id="CVMG01000029">
    <property type="protein sequence ID" value="CRG51716.1"/>
    <property type="molecule type" value="Genomic_DNA"/>
</dbReference>
<dbReference type="Proteomes" id="UP000047420">
    <property type="component" value="Unassembled WGS sequence"/>
</dbReference>
<proteinExistence type="predicted"/>
<evidence type="ECO:0000313" key="2">
    <source>
        <dbReference type="Proteomes" id="UP000047420"/>
    </source>
</evidence>
<comment type="caution">
    <text evidence="1">The sequence shown here is derived from an EMBL/GenBank/DDBJ whole genome shotgun (WGS) entry which is preliminary data.</text>
</comment>
<protein>
    <submittedName>
        <fullName evidence="1">Uncharacterized protein</fullName>
    </submittedName>
</protein>
<organism evidence="1 2">
    <name type="scientific">Yersinia wautersii</name>
    <dbReference type="NCBI Taxonomy" id="1341643"/>
    <lineage>
        <taxon>Bacteria</taxon>
        <taxon>Pseudomonadati</taxon>
        <taxon>Pseudomonadota</taxon>
        <taxon>Gammaproteobacteria</taxon>
        <taxon>Enterobacterales</taxon>
        <taxon>Yersiniaceae</taxon>
        <taxon>Yersinia</taxon>
    </lineage>
</organism>
<accession>A0ABM9TIS4</accession>
<sequence length="105" mass="10755">MNANCGTVAAVHQAAHGDIGVCGIGFKINPVALLRNQRAPGDQINGRCAVVYASNRVMEVNSIVFTGDIIDVNVDQGAAVSGLRTKGNTLSVTGVNLARHGEIGG</sequence>
<reference evidence="1 2" key="1">
    <citation type="submission" date="2015-03" db="EMBL/GenBank/DDBJ databases">
        <authorList>
            <consortium name="Pathogen Informatics"/>
            <person name="Murphy D."/>
        </authorList>
    </citation>
    <scope>NUCLEOTIDE SEQUENCE [LARGE SCALE GENOMIC DNA]</scope>
    <source>
        <strain evidence="1 2">WP-931201</strain>
    </source>
</reference>
<evidence type="ECO:0000313" key="1">
    <source>
        <dbReference type="EMBL" id="CRG51716.1"/>
    </source>
</evidence>
<gene>
    <name evidence="1" type="ORF">ERS008478_03356</name>
</gene>
<keyword evidence="2" id="KW-1185">Reference proteome</keyword>